<keyword evidence="12 14" id="KW-0173">Coenzyme A biosynthesis</keyword>
<dbReference type="PIRSF" id="PIRSF000545">
    <property type="entry name" value="Pantothenate_kin"/>
    <property type="match status" value="1"/>
</dbReference>
<comment type="catalytic activity">
    <reaction evidence="1 14 15">
        <text>(R)-pantothenate + ATP = (R)-4'-phosphopantothenate + ADP + H(+)</text>
        <dbReference type="Rhea" id="RHEA:16373"/>
        <dbReference type="ChEBI" id="CHEBI:10986"/>
        <dbReference type="ChEBI" id="CHEBI:15378"/>
        <dbReference type="ChEBI" id="CHEBI:29032"/>
        <dbReference type="ChEBI" id="CHEBI:30616"/>
        <dbReference type="ChEBI" id="CHEBI:456216"/>
        <dbReference type="EC" id="2.7.1.33"/>
    </reaction>
</comment>
<evidence type="ECO:0000256" key="7">
    <source>
        <dbReference type="ARBA" id="ARBA00022490"/>
    </source>
</evidence>
<organism evidence="18 19">
    <name type="scientific">Nesterenkonia cremea</name>
    <dbReference type="NCBI Taxonomy" id="1882340"/>
    <lineage>
        <taxon>Bacteria</taxon>
        <taxon>Bacillati</taxon>
        <taxon>Actinomycetota</taxon>
        <taxon>Actinomycetes</taxon>
        <taxon>Micrococcales</taxon>
        <taxon>Micrococcaceae</taxon>
        <taxon>Nesterenkonia</taxon>
    </lineage>
</organism>
<dbReference type="PANTHER" id="PTHR10285">
    <property type="entry name" value="URIDINE KINASE"/>
    <property type="match status" value="1"/>
</dbReference>
<evidence type="ECO:0000256" key="16">
    <source>
        <dbReference type="SAM" id="MobiDB-lite"/>
    </source>
</evidence>
<dbReference type="HAMAP" id="MF_00215">
    <property type="entry name" value="Pantothen_kinase_1"/>
    <property type="match status" value="1"/>
</dbReference>
<dbReference type="GO" id="GO:0005737">
    <property type="term" value="C:cytoplasm"/>
    <property type="evidence" value="ECO:0007669"/>
    <property type="project" value="UniProtKB-SubCell"/>
</dbReference>
<comment type="similarity">
    <text evidence="4 14 15">Belongs to the prokaryotic pantothenate kinase family.</text>
</comment>
<evidence type="ECO:0000313" key="19">
    <source>
        <dbReference type="Proteomes" id="UP000633136"/>
    </source>
</evidence>
<comment type="caution">
    <text evidence="18">The sequence shown here is derived from an EMBL/GenBank/DDBJ whole genome shotgun (WGS) entry which is preliminary data.</text>
</comment>
<feature type="domain" description="Phosphoribulokinase/uridine kinase" evidence="17">
    <location>
        <begin position="136"/>
        <end position="279"/>
    </location>
</feature>
<keyword evidence="8 14" id="KW-0808">Transferase</keyword>
<keyword evidence="10 14" id="KW-0418">Kinase</keyword>
<reference evidence="18" key="1">
    <citation type="journal article" date="2014" name="Int. J. Syst. Evol. Microbiol.">
        <title>Complete genome sequence of Corynebacterium casei LMG S-19264T (=DSM 44701T), isolated from a smear-ripened cheese.</title>
        <authorList>
            <consortium name="US DOE Joint Genome Institute (JGI-PGF)"/>
            <person name="Walter F."/>
            <person name="Albersmeier A."/>
            <person name="Kalinowski J."/>
            <person name="Ruckert C."/>
        </authorList>
    </citation>
    <scope>NUCLEOTIDE SEQUENCE</scope>
    <source>
        <strain evidence="18">CGMCC 1.15388</strain>
    </source>
</reference>
<protein>
    <recommendedName>
        <fullName evidence="6 14">Pantothenate kinase</fullName>
        <ecNumber evidence="5 14">2.7.1.33</ecNumber>
    </recommendedName>
    <alternativeName>
        <fullName evidence="13 14">Pantothenic acid kinase</fullName>
    </alternativeName>
</protein>
<name>A0A917ERC2_9MICC</name>
<evidence type="ECO:0000256" key="11">
    <source>
        <dbReference type="ARBA" id="ARBA00022840"/>
    </source>
</evidence>
<dbReference type="GO" id="GO:0015937">
    <property type="term" value="P:coenzyme A biosynthetic process"/>
    <property type="evidence" value="ECO:0007669"/>
    <property type="project" value="UniProtKB-UniRule"/>
</dbReference>
<accession>A0A917ERC2</accession>
<keyword evidence="9 14" id="KW-0547">Nucleotide-binding</keyword>
<dbReference type="Gene3D" id="3.40.50.300">
    <property type="entry name" value="P-loop containing nucleotide triphosphate hydrolases"/>
    <property type="match status" value="1"/>
</dbReference>
<evidence type="ECO:0000313" key="18">
    <source>
        <dbReference type="EMBL" id="GGE69987.1"/>
    </source>
</evidence>
<evidence type="ECO:0000256" key="12">
    <source>
        <dbReference type="ARBA" id="ARBA00022993"/>
    </source>
</evidence>
<dbReference type="InterPro" id="IPR004566">
    <property type="entry name" value="PanK"/>
</dbReference>
<keyword evidence="7 14" id="KW-0963">Cytoplasm</keyword>
<evidence type="ECO:0000256" key="15">
    <source>
        <dbReference type="RuleBase" id="RU003530"/>
    </source>
</evidence>
<dbReference type="Proteomes" id="UP000633136">
    <property type="component" value="Unassembled WGS sequence"/>
</dbReference>
<evidence type="ECO:0000256" key="14">
    <source>
        <dbReference type="HAMAP-Rule" id="MF_00215"/>
    </source>
</evidence>
<dbReference type="InterPro" id="IPR006083">
    <property type="entry name" value="PRK/URK"/>
</dbReference>
<evidence type="ECO:0000256" key="2">
    <source>
        <dbReference type="ARBA" id="ARBA00004496"/>
    </source>
</evidence>
<dbReference type="InterPro" id="IPR027417">
    <property type="entry name" value="P-loop_NTPase"/>
</dbReference>
<dbReference type="NCBIfam" id="TIGR00554">
    <property type="entry name" value="panK_bact"/>
    <property type="match status" value="1"/>
</dbReference>
<evidence type="ECO:0000256" key="10">
    <source>
        <dbReference type="ARBA" id="ARBA00022777"/>
    </source>
</evidence>
<dbReference type="CDD" id="cd02025">
    <property type="entry name" value="PanK"/>
    <property type="match status" value="1"/>
</dbReference>
<sequence length="363" mass="41243">MSLHSPDEGPRAGDGQPPAERRAPTTATGPIPAVYSNTAPWASSPPFEESPNASYSPFVELDRQAWARLADTIEQPLNQDDVDRLRGIGEHLSLNEVEQIYLPLSRLLSIYVESAAQLRASANDFLGEQTRRTPFVIGVAGSVAVGKSTTARVLQEMLRRWPSTPRVELVTTDGFLYPNAELKRRGIMDRKGFPEAYDRRALLRMVSEVKSGKPEVTAPKYSHLKYDIIPEEKVVVRRPDVLIVEGLNVLQPARVREDGTTGLALSDFFDFSIYVDAKQRHIEQWYVDRFMRWRYGAFADPESYFHQYSYLTDEEARARATDIWQRINGPNLRENIQPTRSRARLVMSKSEDHSVSRVLLRKV</sequence>
<feature type="binding site" evidence="14">
    <location>
        <begin position="141"/>
        <end position="148"/>
    </location>
    <ligand>
        <name>ATP</name>
        <dbReference type="ChEBI" id="CHEBI:30616"/>
    </ligand>
</feature>
<gene>
    <name evidence="14 18" type="primary">coaA</name>
    <name evidence="18" type="ORF">GCM10011401_16640</name>
</gene>
<evidence type="ECO:0000256" key="9">
    <source>
        <dbReference type="ARBA" id="ARBA00022741"/>
    </source>
</evidence>
<dbReference type="EC" id="2.7.1.33" evidence="5 14"/>
<evidence type="ECO:0000256" key="1">
    <source>
        <dbReference type="ARBA" id="ARBA00001206"/>
    </source>
</evidence>
<dbReference type="AlphaFoldDB" id="A0A917ERC2"/>
<evidence type="ECO:0000259" key="17">
    <source>
        <dbReference type="Pfam" id="PF00485"/>
    </source>
</evidence>
<proteinExistence type="inferred from homology"/>
<dbReference type="GO" id="GO:0004594">
    <property type="term" value="F:pantothenate kinase activity"/>
    <property type="evidence" value="ECO:0007669"/>
    <property type="project" value="UniProtKB-UniRule"/>
</dbReference>
<evidence type="ECO:0000256" key="3">
    <source>
        <dbReference type="ARBA" id="ARBA00005225"/>
    </source>
</evidence>
<dbReference type="SUPFAM" id="SSF52540">
    <property type="entry name" value="P-loop containing nucleoside triphosphate hydrolases"/>
    <property type="match status" value="1"/>
</dbReference>
<keyword evidence="11 14" id="KW-0067">ATP-binding</keyword>
<evidence type="ECO:0000256" key="5">
    <source>
        <dbReference type="ARBA" id="ARBA00012102"/>
    </source>
</evidence>
<evidence type="ECO:0000256" key="8">
    <source>
        <dbReference type="ARBA" id="ARBA00022679"/>
    </source>
</evidence>
<feature type="region of interest" description="Disordered" evidence="16">
    <location>
        <begin position="1"/>
        <end position="53"/>
    </location>
</feature>
<evidence type="ECO:0000256" key="4">
    <source>
        <dbReference type="ARBA" id="ARBA00006087"/>
    </source>
</evidence>
<evidence type="ECO:0000256" key="6">
    <source>
        <dbReference type="ARBA" id="ARBA00015080"/>
    </source>
</evidence>
<dbReference type="Pfam" id="PF00485">
    <property type="entry name" value="PRK"/>
    <property type="match status" value="1"/>
</dbReference>
<dbReference type="GO" id="GO:0005524">
    <property type="term" value="F:ATP binding"/>
    <property type="evidence" value="ECO:0007669"/>
    <property type="project" value="UniProtKB-UniRule"/>
</dbReference>
<keyword evidence="19" id="KW-1185">Reference proteome</keyword>
<feature type="compositionally biased region" description="Basic and acidic residues" evidence="16">
    <location>
        <begin position="1"/>
        <end position="11"/>
    </location>
</feature>
<evidence type="ECO:0000256" key="13">
    <source>
        <dbReference type="ARBA" id="ARBA00032866"/>
    </source>
</evidence>
<comment type="subcellular location">
    <subcellularLocation>
        <location evidence="2 14 15">Cytoplasm</location>
    </subcellularLocation>
</comment>
<reference evidence="18" key="2">
    <citation type="submission" date="2020-09" db="EMBL/GenBank/DDBJ databases">
        <authorList>
            <person name="Sun Q."/>
            <person name="Zhou Y."/>
        </authorList>
    </citation>
    <scope>NUCLEOTIDE SEQUENCE</scope>
    <source>
        <strain evidence="18">CGMCC 1.15388</strain>
    </source>
</reference>
<dbReference type="EMBL" id="BMIS01000006">
    <property type="protein sequence ID" value="GGE69987.1"/>
    <property type="molecule type" value="Genomic_DNA"/>
</dbReference>
<comment type="pathway">
    <text evidence="3 14 15">Cofactor biosynthesis; coenzyme A biosynthesis; CoA from (R)-pantothenate: step 1/5.</text>
</comment>